<dbReference type="OrthoDB" id="9793058at2"/>
<dbReference type="SMART" id="SM00226">
    <property type="entry name" value="LMWPc"/>
    <property type="match status" value="1"/>
</dbReference>
<comment type="caution">
    <text evidence="3">The sequence shown here is derived from an EMBL/GenBank/DDBJ whole genome shotgun (WGS) entry which is preliminary data.</text>
</comment>
<dbReference type="RefSeq" id="WP_099303974.1">
    <property type="nucleotide sequence ID" value="NZ_PDVP01000001.1"/>
</dbReference>
<gene>
    <name evidence="3" type="ORF">CSC94_02565</name>
</gene>
<dbReference type="Pfam" id="PF01451">
    <property type="entry name" value="LMWPc"/>
    <property type="match status" value="1"/>
</dbReference>
<dbReference type="InterPro" id="IPR036196">
    <property type="entry name" value="Ptyr_pPase_sf"/>
</dbReference>
<dbReference type="InterPro" id="IPR023485">
    <property type="entry name" value="Ptyr_pPase"/>
</dbReference>
<keyword evidence="4" id="KW-1185">Reference proteome</keyword>
<evidence type="ECO:0000313" key="3">
    <source>
        <dbReference type="EMBL" id="PHP69169.1"/>
    </source>
</evidence>
<organism evidence="3 4">
    <name type="scientific">Zhengella mangrovi</name>
    <dbReference type="NCBI Taxonomy" id="1982044"/>
    <lineage>
        <taxon>Bacteria</taxon>
        <taxon>Pseudomonadati</taxon>
        <taxon>Pseudomonadota</taxon>
        <taxon>Alphaproteobacteria</taxon>
        <taxon>Hyphomicrobiales</taxon>
        <taxon>Notoacmeibacteraceae</taxon>
        <taxon>Zhengella</taxon>
    </lineage>
</organism>
<reference evidence="3 4" key="1">
    <citation type="submission" date="2017-10" db="EMBL/GenBank/DDBJ databases">
        <title>Sedimentibacterium mangrovi gen. nov., sp. nov., a novel member of family Phyllobacteriacea isolated from mangrove sediment.</title>
        <authorList>
            <person name="Liao H."/>
            <person name="Tian Y."/>
        </authorList>
    </citation>
    <scope>NUCLEOTIDE SEQUENCE [LARGE SCALE GENOMIC DNA]</scope>
    <source>
        <strain evidence="3 4">X9-2-2</strain>
    </source>
</reference>
<dbReference type="EMBL" id="PDVP01000001">
    <property type="protein sequence ID" value="PHP69169.1"/>
    <property type="molecule type" value="Genomic_DNA"/>
</dbReference>
<evidence type="ECO:0000259" key="2">
    <source>
        <dbReference type="SMART" id="SM00226"/>
    </source>
</evidence>
<dbReference type="CDD" id="cd16345">
    <property type="entry name" value="LMWP_ArsC"/>
    <property type="match status" value="1"/>
</dbReference>
<evidence type="ECO:0000256" key="1">
    <source>
        <dbReference type="ARBA" id="ARBA00022849"/>
    </source>
</evidence>
<dbReference type="PANTHER" id="PTHR43428">
    <property type="entry name" value="ARSENATE REDUCTASE"/>
    <property type="match status" value="1"/>
</dbReference>
<dbReference type="Gene3D" id="3.40.50.2300">
    <property type="match status" value="1"/>
</dbReference>
<evidence type="ECO:0000313" key="4">
    <source>
        <dbReference type="Proteomes" id="UP000221168"/>
    </source>
</evidence>
<name>A0A2G1QUN0_9HYPH</name>
<feature type="domain" description="Phosphotyrosine protein phosphatase I" evidence="2">
    <location>
        <begin position="6"/>
        <end position="144"/>
    </location>
</feature>
<protein>
    <submittedName>
        <fullName evidence="3">Low molecular weight phosphatase family protein</fullName>
    </submittedName>
</protein>
<accession>A0A2G1QUN0</accession>
<sequence length="175" mass="18143">MTATPVNILILCTANSARSILGEALIQRIGQGRFQAYSAGSHPRGVPNPIGLKLLESLGYDPAAFRSKSWDEFAGPDAPQMDIVITVCDSAAGGSCPLWPGAPVKAHWGIPDPAGKGETEDEQLAAFRQAYDRLEARVTALAALPVEAMTSADLKAALAAIGTLEGATDMALGAV</sequence>
<dbReference type="SUPFAM" id="SSF52788">
    <property type="entry name" value="Phosphotyrosine protein phosphatases I"/>
    <property type="match status" value="1"/>
</dbReference>
<dbReference type="Proteomes" id="UP000221168">
    <property type="component" value="Unassembled WGS sequence"/>
</dbReference>
<proteinExistence type="predicted"/>
<keyword evidence="1" id="KW-0059">Arsenical resistance</keyword>
<dbReference type="GO" id="GO:0046685">
    <property type="term" value="P:response to arsenic-containing substance"/>
    <property type="evidence" value="ECO:0007669"/>
    <property type="project" value="UniProtKB-KW"/>
</dbReference>
<dbReference type="AlphaFoldDB" id="A0A2G1QUN0"/>
<dbReference type="PANTHER" id="PTHR43428:SF1">
    <property type="entry name" value="ARSENATE REDUCTASE"/>
    <property type="match status" value="1"/>
</dbReference>